<protein>
    <submittedName>
        <fullName evidence="1">Nucleoside-diphosphate-sugar epimerase</fullName>
    </submittedName>
</protein>
<accession>A0ABT1K827</accession>
<sequence>MKSVCVIGGSRYFGLRLIELLRDAGTAVTVVNRGSAAPPPGVAHVVADRDDEEGLRAALGRSTFDVVIDQVCYTPLQAALARRVFAGRTARYVMTSTMEVYDPATSALITPAASGTLVTEYFFDAAAWPADGGPAGPGPAGPGPSGLPAEAVTYAEDKRRAEAVLAGESAFAFVAVRSAHVLGVRARDFTGRLAYYADRIRAGRPVAVHRDPFPSSFTNDEEIAGLLFRVAASDHVGALNACSHGPLDVLDLCEAIGAQTGRAPVYQVVEPGEPASPFSFDRHYAMDNGLAARLGLPLSTGADWLPDAVAATLGHAKAA</sequence>
<dbReference type="Gene3D" id="3.40.50.720">
    <property type="entry name" value="NAD(P)-binding Rossmann-like Domain"/>
    <property type="match status" value="1"/>
</dbReference>
<evidence type="ECO:0000313" key="1">
    <source>
        <dbReference type="EMBL" id="MCP2349581.1"/>
    </source>
</evidence>
<proteinExistence type="predicted"/>
<dbReference type="Proteomes" id="UP001320766">
    <property type="component" value="Unassembled WGS sequence"/>
</dbReference>
<name>A0ABT1K827_9ACTN</name>
<dbReference type="InterPro" id="IPR036291">
    <property type="entry name" value="NAD(P)-bd_dom_sf"/>
</dbReference>
<keyword evidence="2" id="KW-1185">Reference proteome</keyword>
<dbReference type="RefSeq" id="WP_253774253.1">
    <property type="nucleotide sequence ID" value="NZ_BAAAVE010000021.1"/>
</dbReference>
<organism evidence="1 2">
    <name type="scientific">Nonomuraea roseoviolacea subsp. carminata</name>
    <dbReference type="NCBI Taxonomy" id="160689"/>
    <lineage>
        <taxon>Bacteria</taxon>
        <taxon>Bacillati</taxon>
        <taxon>Actinomycetota</taxon>
        <taxon>Actinomycetes</taxon>
        <taxon>Streptosporangiales</taxon>
        <taxon>Streptosporangiaceae</taxon>
        <taxon>Nonomuraea</taxon>
    </lineage>
</organism>
<reference evidence="1 2" key="1">
    <citation type="submission" date="2022-06" db="EMBL/GenBank/DDBJ databases">
        <title>Sequencing the genomes of 1000 actinobacteria strains.</title>
        <authorList>
            <person name="Klenk H.-P."/>
        </authorList>
    </citation>
    <scope>NUCLEOTIDE SEQUENCE [LARGE SCALE GENOMIC DNA]</scope>
    <source>
        <strain evidence="1 2">DSM 44170</strain>
    </source>
</reference>
<dbReference type="SUPFAM" id="SSF51735">
    <property type="entry name" value="NAD(P)-binding Rossmann-fold domains"/>
    <property type="match status" value="1"/>
</dbReference>
<gene>
    <name evidence="1" type="ORF">HD595_005703</name>
</gene>
<evidence type="ECO:0000313" key="2">
    <source>
        <dbReference type="Proteomes" id="UP001320766"/>
    </source>
</evidence>
<dbReference type="EMBL" id="JAMZEC010000001">
    <property type="protein sequence ID" value="MCP2349581.1"/>
    <property type="molecule type" value="Genomic_DNA"/>
</dbReference>
<comment type="caution">
    <text evidence="1">The sequence shown here is derived from an EMBL/GenBank/DDBJ whole genome shotgun (WGS) entry which is preliminary data.</text>
</comment>